<dbReference type="RefSeq" id="WP_135943860.1">
    <property type="nucleotide sequence ID" value="NZ_BMEI01000001.1"/>
</dbReference>
<dbReference type="InterPro" id="IPR029041">
    <property type="entry name" value="FAD-linked_oxidoreductase-like"/>
</dbReference>
<dbReference type="OrthoDB" id="9812555at2"/>
<protein>
    <submittedName>
        <fullName evidence="2">Methylenetetrahydrofolate reductase</fullName>
    </submittedName>
</protein>
<gene>
    <name evidence="2" type="ORF">E5162_05165</name>
</gene>
<comment type="caution">
    <text evidence="2">The sequence shown here is derived from an EMBL/GenBank/DDBJ whole genome shotgun (WGS) entry which is preliminary data.</text>
</comment>
<keyword evidence="3" id="KW-1185">Reference proteome</keyword>
<reference evidence="2 3" key="1">
    <citation type="journal article" date="2013" name="Int. J. Syst. Evol. Microbiol.">
        <title>Marinicauda pacifica gen. nov., sp. nov., a prosthecate alphaproteobacterium of the family Hyphomonadaceae isolated from deep seawater.</title>
        <authorList>
            <person name="Zhang X.Y."/>
            <person name="Li G.W."/>
            <person name="Wang C.S."/>
            <person name="Zhang Y.J."/>
            <person name="Xu X.W."/>
            <person name="Li H."/>
            <person name="Liu A."/>
            <person name="Liu C."/>
            <person name="Xie B.B."/>
            <person name="Qin Q.L."/>
            <person name="Xu Z."/>
            <person name="Chen X.L."/>
            <person name="Zhou B.C."/>
            <person name="Zhang Y.Z."/>
        </authorList>
    </citation>
    <scope>NUCLEOTIDE SEQUENCE [LARGE SCALE GENOMIC DNA]</scope>
    <source>
        <strain evidence="2 3">P-1 km-3</strain>
    </source>
</reference>
<evidence type="ECO:0000313" key="3">
    <source>
        <dbReference type="Proteomes" id="UP000305451"/>
    </source>
</evidence>
<name>A0A4S2HFH6_9PROT</name>
<dbReference type="AlphaFoldDB" id="A0A4S2HFH6"/>
<evidence type="ECO:0000256" key="1">
    <source>
        <dbReference type="ARBA" id="ARBA00023002"/>
    </source>
</evidence>
<dbReference type="Gene3D" id="3.20.20.220">
    <property type="match status" value="1"/>
</dbReference>
<sequence>MSQQHAQSAPCSEWAHILDGYSVEVTTRDARSLSQVQPILPSGTEVFIAALPKEKPARQVEMAVELRALGHVPVPHIVARHISHVADLDALLARLVREAGVDRALVLGGDRDTPAGAFDSALQLIETGLFERHGIRRLSISAYPEGHPRISDSELDRARTDKLLQAEACGLSMDLVSQFCFDAAPIVAFAERLQSEGCKARLRVGIAGPADRATLIKYAMICGVGPSLRALKERQALTRSLLSGETPERLLSELAQARRQKPDLPISGIHFFTFSSLAESVTWAADCLKRSRAA</sequence>
<dbReference type="SUPFAM" id="SSF51730">
    <property type="entry name" value="FAD-linked oxidoreductase"/>
    <property type="match status" value="1"/>
</dbReference>
<proteinExistence type="predicted"/>
<accession>A0A4S2HFH6</accession>
<organism evidence="2 3">
    <name type="scientific">Marinicauda pacifica</name>
    <dbReference type="NCBI Taxonomy" id="1133559"/>
    <lineage>
        <taxon>Bacteria</taxon>
        <taxon>Pseudomonadati</taxon>
        <taxon>Pseudomonadota</taxon>
        <taxon>Alphaproteobacteria</taxon>
        <taxon>Maricaulales</taxon>
        <taxon>Maricaulaceae</taxon>
        <taxon>Marinicauda</taxon>
    </lineage>
</organism>
<dbReference type="Proteomes" id="UP000305451">
    <property type="component" value="Unassembled WGS sequence"/>
</dbReference>
<dbReference type="GO" id="GO:0016491">
    <property type="term" value="F:oxidoreductase activity"/>
    <property type="evidence" value="ECO:0007669"/>
    <property type="project" value="UniProtKB-KW"/>
</dbReference>
<keyword evidence="1" id="KW-0560">Oxidoreductase</keyword>
<dbReference type="EMBL" id="SRXV01000001">
    <property type="protein sequence ID" value="TGY94663.1"/>
    <property type="molecule type" value="Genomic_DNA"/>
</dbReference>
<evidence type="ECO:0000313" key="2">
    <source>
        <dbReference type="EMBL" id="TGY94663.1"/>
    </source>
</evidence>